<dbReference type="Gene3D" id="1.50.10.20">
    <property type="match status" value="1"/>
</dbReference>
<sequence length="484" mass="55445">MRLFNIIFLVVATILIACHHSRSDHKEIKESPIHLSQKIESATDSLVQSESALLGLHDSVYKLFFYQGIFAGQDGHGNINLKYQQWQVPLVMGTMLDFNQVYLNQFHDFLPVVAKYQPQYRNYPELMFLLYKINNWDSFPKKEQLGICRLNGYCPIIDDRLWWVNFFISYADGLMRYESSNENIDILIGYSYKIFKSISRPQYLNKQGTRGSYSLMWHSGIAEKPYYKATIANSLYVTAGARLAQIIDKRYTNNRTKYGYKFVLNNTLKVADGFFLDYSNRLNTHLKESGLLLDGVGTGTGKPNDYRSGQVASYMFTYNQGVVLPGMAILSKLTGNQKYQNYAEDLIESTIIYSSKTGGIWDDFAYQQQGGWFPDYDGIAFRLAYWQYLGLFICELSPVNDKLLFKKLSLFTRQNSKMLELRMILPESYGISLSESILVGANHPLLKQFPAGNPFSAYPDGYSVPGIASLLELLFLQHKLAAYH</sequence>
<dbReference type="RefSeq" id="WP_102950077.1">
    <property type="nucleotide sequence ID" value="NZ_CP024847.1"/>
</dbReference>
<name>A0A2I7N2V0_9NEIS</name>
<protein>
    <submittedName>
        <fullName evidence="1">Uncharacterized protein</fullName>
    </submittedName>
</protein>
<dbReference type="Proteomes" id="UP000236655">
    <property type="component" value="Chromosome"/>
</dbReference>
<dbReference type="KEGG" id="nba:CUN60_00180"/>
<evidence type="ECO:0000313" key="2">
    <source>
        <dbReference type="Proteomes" id="UP000236655"/>
    </source>
</evidence>
<dbReference type="SUPFAM" id="SSF48208">
    <property type="entry name" value="Six-hairpin glycosidases"/>
    <property type="match status" value="1"/>
</dbReference>
<proteinExistence type="predicted"/>
<dbReference type="PROSITE" id="PS51257">
    <property type="entry name" value="PROKAR_LIPOPROTEIN"/>
    <property type="match status" value="1"/>
</dbReference>
<organism evidence="1 2">
    <name type="scientific">Aquella oligotrophica</name>
    <dbReference type="NCBI Taxonomy" id="2067065"/>
    <lineage>
        <taxon>Bacteria</taxon>
        <taxon>Pseudomonadati</taxon>
        <taxon>Pseudomonadota</taxon>
        <taxon>Betaproteobacteria</taxon>
        <taxon>Neisseriales</taxon>
        <taxon>Neisseriaceae</taxon>
        <taxon>Aquella</taxon>
    </lineage>
</organism>
<dbReference type="PANTHER" id="PTHR47791:SF3">
    <property type="entry name" value="MEIOTICALLY UP-REGULATED GENE 191 PROTEIN"/>
    <property type="match status" value="1"/>
</dbReference>
<dbReference type="Pfam" id="PF03663">
    <property type="entry name" value="Glyco_hydro_76"/>
    <property type="match status" value="1"/>
</dbReference>
<dbReference type="OrthoDB" id="9804807at2"/>
<keyword evidence="2" id="KW-1185">Reference proteome</keyword>
<dbReference type="InterPro" id="IPR005198">
    <property type="entry name" value="Glyco_hydro_76"/>
</dbReference>
<accession>A0A2I7N2V0</accession>
<dbReference type="InterPro" id="IPR008928">
    <property type="entry name" value="6-hairpin_glycosidase_sf"/>
</dbReference>
<dbReference type="EMBL" id="CP024847">
    <property type="protein sequence ID" value="AUR50777.1"/>
    <property type="molecule type" value="Genomic_DNA"/>
</dbReference>
<reference evidence="2" key="1">
    <citation type="submission" date="2017-11" db="EMBL/GenBank/DDBJ databases">
        <authorList>
            <person name="Chan K.G."/>
            <person name="Lee L.S."/>
        </authorList>
    </citation>
    <scope>NUCLEOTIDE SEQUENCE [LARGE SCALE GENOMIC DNA]</scope>
    <source>
        <strain evidence="2">DSM 100970</strain>
    </source>
</reference>
<gene>
    <name evidence="1" type="ORF">CUN60_00180</name>
</gene>
<dbReference type="InterPro" id="IPR053169">
    <property type="entry name" value="MUG_Protein"/>
</dbReference>
<dbReference type="PANTHER" id="PTHR47791">
    <property type="entry name" value="MEIOTICALLY UP-REGULATED GENE 191 PROTEIN"/>
    <property type="match status" value="1"/>
</dbReference>
<evidence type="ECO:0000313" key="1">
    <source>
        <dbReference type="EMBL" id="AUR50777.1"/>
    </source>
</evidence>
<dbReference type="GO" id="GO:0005975">
    <property type="term" value="P:carbohydrate metabolic process"/>
    <property type="evidence" value="ECO:0007669"/>
    <property type="project" value="InterPro"/>
</dbReference>
<dbReference type="AlphaFoldDB" id="A0A2I7N2V0"/>